<evidence type="ECO:0000313" key="4">
    <source>
        <dbReference type="Proteomes" id="UP000637423"/>
    </source>
</evidence>
<sequence length="279" mass="30052">MTYQSILVHVDQSRNATERMRIAARIAIAEHAHLIGVAMTGVSRWMYANSAPMFADPGMLINLDMLRDKAQNALTEFEGIVKSMGVESYETRLVDDEAAGGLSMQARYSDLVVIGQTDLEDPSPSVTPDFPEYVVLNCGRPVLIVPYVGHFATVGERALLAWDAGVPAARAVSAAIPLLRRAKIAQVAVFNAAGDLGKHGEQPGADIALYLARHKVKVNVSEQHAESDVGNALLSLATDFASDLIVMGGYGHSRFREILLGGVTRTVLDTMTVPVLMSH</sequence>
<dbReference type="PANTHER" id="PTHR46268">
    <property type="entry name" value="STRESS RESPONSE PROTEIN NHAX"/>
    <property type="match status" value="1"/>
</dbReference>
<dbReference type="PRINTS" id="PR01438">
    <property type="entry name" value="UNVRSLSTRESS"/>
</dbReference>
<comment type="caution">
    <text evidence="3">The sequence shown here is derived from an EMBL/GenBank/DDBJ whole genome shotgun (WGS) entry which is preliminary data.</text>
</comment>
<dbReference type="CDD" id="cd00293">
    <property type="entry name" value="USP-like"/>
    <property type="match status" value="1"/>
</dbReference>
<reference evidence="3" key="2">
    <citation type="submission" date="2020-09" db="EMBL/GenBank/DDBJ databases">
        <authorList>
            <person name="Sun Q."/>
            <person name="Zhou Y."/>
        </authorList>
    </citation>
    <scope>NUCLEOTIDE SEQUENCE</scope>
    <source>
        <strain evidence="3">CGMCC 1.10998</strain>
    </source>
</reference>
<evidence type="ECO:0000313" key="3">
    <source>
        <dbReference type="EMBL" id="GGC70049.1"/>
    </source>
</evidence>
<name>A0A916XFN9_9BURK</name>
<dbReference type="SUPFAM" id="SSF52402">
    <property type="entry name" value="Adenine nucleotide alpha hydrolases-like"/>
    <property type="match status" value="2"/>
</dbReference>
<protein>
    <submittedName>
        <fullName evidence="3">Universal stress protein A</fullName>
    </submittedName>
</protein>
<evidence type="ECO:0000256" key="1">
    <source>
        <dbReference type="ARBA" id="ARBA00008791"/>
    </source>
</evidence>
<reference evidence="3" key="1">
    <citation type="journal article" date="2014" name="Int. J. Syst. Evol. Microbiol.">
        <title>Complete genome sequence of Corynebacterium casei LMG S-19264T (=DSM 44701T), isolated from a smear-ripened cheese.</title>
        <authorList>
            <consortium name="US DOE Joint Genome Institute (JGI-PGF)"/>
            <person name="Walter F."/>
            <person name="Albersmeier A."/>
            <person name="Kalinowski J."/>
            <person name="Ruckert C."/>
        </authorList>
    </citation>
    <scope>NUCLEOTIDE SEQUENCE</scope>
    <source>
        <strain evidence="3">CGMCC 1.10998</strain>
    </source>
</reference>
<dbReference type="RefSeq" id="WP_188565412.1">
    <property type="nucleotide sequence ID" value="NZ_BMED01000001.1"/>
</dbReference>
<keyword evidence="4" id="KW-1185">Reference proteome</keyword>
<dbReference type="InterPro" id="IPR006015">
    <property type="entry name" value="Universal_stress_UspA"/>
</dbReference>
<dbReference type="AlphaFoldDB" id="A0A916XFN9"/>
<comment type="similarity">
    <text evidence="1">Belongs to the universal stress protein A family.</text>
</comment>
<dbReference type="Proteomes" id="UP000637423">
    <property type="component" value="Unassembled WGS sequence"/>
</dbReference>
<dbReference type="Pfam" id="PF00582">
    <property type="entry name" value="Usp"/>
    <property type="match status" value="1"/>
</dbReference>
<evidence type="ECO:0000259" key="2">
    <source>
        <dbReference type="Pfam" id="PF00582"/>
    </source>
</evidence>
<accession>A0A916XFN9</accession>
<dbReference type="EMBL" id="BMED01000001">
    <property type="protein sequence ID" value="GGC70049.1"/>
    <property type="molecule type" value="Genomic_DNA"/>
</dbReference>
<organism evidence="3 4">
    <name type="scientific">Undibacterium terreum</name>
    <dbReference type="NCBI Taxonomy" id="1224302"/>
    <lineage>
        <taxon>Bacteria</taxon>
        <taxon>Pseudomonadati</taxon>
        <taxon>Pseudomonadota</taxon>
        <taxon>Betaproteobacteria</taxon>
        <taxon>Burkholderiales</taxon>
        <taxon>Oxalobacteraceae</taxon>
        <taxon>Undibacterium</taxon>
    </lineage>
</organism>
<gene>
    <name evidence="3" type="ORF">GCM10011396_16360</name>
</gene>
<dbReference type="Gene3D" id="3.40.50.12370">
    <property type="match status" value="1"/>
</dbReference>
<proteinExistence type="inferred from homology"/>
<dbReference type="PANTHER" id="PTHR46268:SF15">
    <property type="entry name" value="UNIVERSAL STRESS PROTEIN HP_0031"/>
    <property type="match status" value="1"/>
</dbReference>
<dbReference type="InterPro" id="IPR006016">
    <property type="entry name" value="UspA"/>
</dbReference>
<feature type="domain" description="UspA" evidence="2">
    <location>
        <begin position="200"/>
        <end position="277"/>
    </location>
</feature>